<proteinExistence type="predicted"/>
<name>Q09DA4_STIAD</name>
<evidence type="ECO:0000313" key="2">
    <source>
        <dbReference type="Proteomes" id="UP000032702"/>
    </source>
</evidence>
<dbReference type="Proteomes" id="UP000032702">
    <property type="component" value="Unassembled WGS sequence"/>
</dbReference>
<reference evidence="1 2" key="1">
    <citation type="submission" date="2006-04" db="EMBL/GenBank/DDBJ databases">
        <authorList>
            <person name="Nierman W.C."/>
        </authorList>
    </citation>
    <scope>NUCLEOTIDE SEQUENCE [LARGE SCALE GENOMIC DNA]</scope>
    <source>
        <strain evidence="1 2">DW4/3-1</strain>
    </source>
</reference>
<gene>
    <name evidence="1" type="ORF">STIAU_1583</name>
</gene>
<comment type="caution">
    <text evidence="1">The sequence shown here is derived from an EMBL/GenBank/DDBJ whole genome shotgun (WGS) entry which is preliminary data.</text>
</comment>
<organism evidence="1 2">
    <name type="scientific">Stigmatella aurantiaca (strain DW4/3-1)</name>
    <dbReference type="NCBI Taxonomy" id="378806"/>
    <lineage>
        <taxon>Bacteria</taxon>
        <taxon>Pseudomonadati</taxon>
        <taxon>Myxococcota</taxon>
        <taxon>Myxococcia</taxon>
        <taxon>Myxococcales</taxon>
        <taxon>Cystobacterineae</taxon>
        <taxon>Archangiaceae</taxon>
        <taxon>Stigmatella</taxon>
    </lineage>
</organism>
<evidence type="ECO:0000313" key="1">
    <source>
        <dbReference type="EMBL" id="EAU69794.1"/>
    </source>
</evidence>
<dbReference type="EMBL" id="AAMD01000003">
    <property type="protein sequence ID" value="EAU69794.1"/>
    <property type="molecule type" value="Genomic_DNA"/>
</dbReference>
<sequence length="99" mass="10499">MTSGIFGPPMRRLAATTVLSAALLGLFGCKGPCRELSEKLCDCAVSSVAREQCVQIAANSEARTEPTADDEALCEQKLETCDCRKIETDEGKAACGLSR</sequence>
<accession>Q09DA4</accession>
<dbReference type="PATRIC" id="fig|378806.16.peg.9276"/>
<protein>
    <submittedName>
        <fullName evidence="1">Uncharacterized protein</fullName>
    </submittedName>
</protein>
<dbReference type="AlphaFoldDB" id="Q09DA4"/>